<gene>
    <name evidence="5" type="ORF">BEN47_06170</name>
</gene>
<dbReference type="InterPro" id="IPR025269">
    <property type="entry name" value="SAM-like_dom"/>
</dbReference>
<accession>A0A1G1SQD6</accession>
<organism evidence="5 6">
    <name type="scientific">Hymenobacter lapidarius</name>
    <dbReference type="NCBI Taxonomy" id="1908237"/>
    <lineage>
        <taxon>Bacteria</taxon>
        <taxon>Pseudomonadati</taxon>
        <taxon>Bacteroidota</taxon>
        <taxon>Cytophagia</taxon>
        <taxon>Cytophagales</taxon>
        <taxon>Hymenobacteraceae</taxon>
        <taxon>Hymenobacter</taxon>
    </lineage>
</organism>
<dbReference type="Gene3D" id="1.10.443.10">
    <property type="entry name" value="Intergrase catalytic core"/>
    <property type="match status" value="1"/>
</dbReference>
<dbReference type="InterPro" id="IPR010998">
    <property type="entry name" value="Integrase_recombinase_N"/>
</dbReference>
<dbReference type="Pfam" id="PF00589">
    <property type="entry name" value="Phage_integrase"/>
    <property type="match status" value="1"/>
</dbReference>
<dbReference type="PROSITE" id="PS51898">
    <property type="entry name" value="TYR_RECOMBINASE"/>
    <property type="match status" value="1"/>
</dbReference>
<dbReference type="GO" id="GO:0015074">
    <property type="term" value="P:DNA integration"/>
    <property type="evidence" value="ECO:0007669"/>
    <property type="project" value="InterPro"/>
</dbReference>
<proteinExistence type="inferred from homology"/>
<dbReference type="EMBL" id="MDZB01000175">
    <property type="protein sequence ID" value="OGX80840.1"/>
    <property type="molecule type" value="Genomic_DNA"/>
</dbReference>
<dbReference type="PANTHER" id="PTHR30349">
    <property type="entry name" value="PHAGE INTEGRASE-RELATED"/>
    <property type="match status" value="1"/>
</dbReference>
<sequence length="406" mass="45714">MGRDRIEVATGIETTYGDWDGAASRVLGRTPAARTANESLVKMRDRLTDIVADLDRQNKPITAKRVQRVYLTNGAMLNMIELFQQFLAEQQGLVGVEISPATATAHKVRFGNICAFLQAHKLTELRPEEFTINMADKLLYWLMKAKGHKRNTALKNLQNVSQVLTWGVRREHLDKNPMVLYQYKLTAPGEIKYLTVGEIGILRATCLPDYLARVRDCFLFQCWTGLAYADLYALNVARDAEYQTDAQGNLRRLLRVRRQKSTMHHGYECVIPLLPEAERLLSQYKGELPVPANAVYNRYLKEIGAVCGFSADKMTTHVGRKTAGVMMLNLGIRMEVVSKFLGHSSVKMTEKVYAKILDTTLVNEFDRVFSVTPLPTQPAAIEVFSPAPRKLMPGPGTQSFEMIAAW</sequence>
<evidence type="ECO:0000256" key="1">
    <source>
        <dbReference type="ARBA" id="ARBA00008857"/>
    </source>
</evidence>
<evidence type="ECO:0000259" key="4">
    <source>
        <dbReference type="PROSITE" id="PS51898"/>
    </source>
</evidence>
<feature type="domain" description="Tyr recombinase" evidence="4">
    <location>
        <begin position="189"/>
        <end position="366"/>
    </location>
</feature>
<keyword evidence="6" id="KW-1185">Reference proteome</keyword>
<dbReference type="CDD" id="cd01185">
    <property type="entry name" value="INTN1_C_like"/>
    <property type="match status" value="1"/>
</dbReference>
<dbReference type="Proteomes" id="UP000176294">
    <property type="component" value="Unassembled WGS sequence"/>
</dbReference>
<dbReference type="PANTHER" id="PTHR30349:SF64">
    <property type="entry name" value="PROPHAGE INTEGRASE INTD-RELATED"/>
    <property type="match status" value="1"/>
</dbReference>
<keyword evidence="2" id="KW-0238">DNA-binding</keyword>
<dbReference type="Pfam" id="PF13102">
    <property type="entry name" value="Phage_int_SAM_5"/>
    <property type="match status" value="1"/>
</dbReference>
<reference evidence="5 6" key="1">
    <citation type="submission" date="2016-08" db="EMBL/GenBank/DDBJ databases">
        <title>Hymenobacter coccineus sp. nov., Hymenobacter lapidarius sp. nov. and Hymenobacter glacialis sp. nov., isolated from Antarctic soil.</title>
        <authorList>
            <person name="Sedlacek I."/>
            <person name="Kralova S."/>
            <person name="Kyrova K."/>
            <person name="Maslanova I."/>
            <person name="Stankova E."/>
            <person name="Vrbovska V."/>
            <person name="Nemec M."/>
            <person name="Bartak M."/>
            <person name="Svec P."/>
            <person name="Busse H.-J."/>
            <person name="Pantucek R."/>
        </authorList>
    </citation>
    <scope>NUCLEOTIDE SEQUENCE [LARGE SCALE GENOMIC DNA]</scope>
    <source>
        <strain evidence="5 6">CCM 8643</strain>
    </source>
</reference>
<dbReference type="GO" id="GO:0006310">
    <property type="term" value="P:DNA recombination"/>
    <property type="evidence" value="ECO:0007669"/>
    <property type="project" value="UniProtKB-KW"/>
</dbReference>
<evidence type="ECO:0000313" key="6">
    <source>
        <dbReference type="Proteomes" id="UP000176294"/>
    </source>
</evidence>
<evidence type="ECO:0000256" key="2">
    <source>
        <dbReference type="ARBA" id="ARBA00023125"/>
    </source>
</evidence>
<dbReference type="GO" id="GO:0003677">
    <property type="term" value="F:DNA binding"/>
    <property type="evidence" value="ECO:0007669"/>
    <property type="project" value="UniProtKB-KW"/>
</dbReference>
<dbReference type="AlphaFoldDB" id="A0A1G1SQD6"/>
<dbReference type="InterPro" id="IPR002104">
    <property type="entry name" value="Integrase_catalytic"/>
</dbReference>
<dbReference type="InterPro" id="IPR050090">
    <property type="entry name" value="Tyrosine_recombinase_XerCD"/>
</dbReference>
<keyword evidence="3" id="KW-0233">DNA recombination</keyword>
<dbReference type="OrthoDB" id="1098628at2"/>
<dbReference type="SUPFAM" id="SSF56349">
    <property type="entry name" value="DNA breaking-rejoining enzymes"/>
    <property type="match status" value="1"/>
</dbReference>
<dbReference type="InterPro" id="IPR013762">
    <property type="entry name" value="Integrase-like_cat_sf"/>
</dbReference>
<comment type="caution">
    <text evidence="5">The sequence shown here is derived from an EMBL/GenBank/DDBJ whole genome shotgun (WGS) entry which is preliminary data.</text>
</comment>
<dbReference type="Gene3D" id="1.10.150.130">
    <property type="match status" value="1"/>
</dbReference>
<comment type="similarity">
    <text evidence="1">Belongs to the 'phage' integrase family.</text>
</comment>
<dbReference type="STRING" id="1908237.BEN47_06170"/>
<dbReference type="InterPro" id="IPR011010">
    <property type="entry name" value="DNA_brk_join_enz"/>
</dbReference>
<dbReference type="RefSeq" id="WP_070731024.1">
    <property type="nucleotide sequence ID" value="NZ_MDZB01000175.1"/>
</dbReference>
<evidence type="ECO:0000256" key="3">
    <source>
        <dbReference type="ARBA" id="ARBA00023172"/>
    </source>
</evidence>
<evidence type="ECO:0000313" key="5">
    <source>
        <dbReference type="EMBL" id="OGX80840.1"/>
    </source>
</evidence>
<protein>
    <recommendedName>
        <fullName evidence="4">Tyr recombinase domain-containing protein</fullName>
    </recommendedName>
</protein>
<name>A0A1G1SQD6_9BACT</name>